<dbReference type="PRINTS" id="PR00598">
    <property type="entry name" value="HTHMARR"/>
</dbReference>
<protein>
    <recommendedName>
        <fullName evidence="5">HTH marR-type domain-containing protein</fullName>
    </recommendedName>
</protein>
<evidence type="ECO:0000256" key="2">
    <source>
        <dbReference type="ARBA" id="ARBA00023125"/>
    </source>
</evidence>
<evidence type="ECO:0000256" key="3">
    <source>
        <dbReference type="ARBA" id="ARBA00023163"/>
    </source>
</evidence>
<name>A0ABP3PJ54_9PROT</name>
<dbReference type="InterPro" id="IPR023187">
    <property type="entry name" value="Tscrpt_reg_MarR-type_CS"/>
</dbReference>
<evidence type="ECO:0000256" key="1">
    <source>
        <dbReference type="ARBA" id="ARBA00023015"/>
    </source>
</evidence>
<evidence type="ECO:0000256" key="4">
    <source>
        <dbReference type="SAM" id="MobiDB-lite"/>
    </source>
</evidence>
<dbReference type="InterPro" id="IPR036388">
    <property type="entry name" value="WH-like_DNA-bd_sf"/>
</dbReference>
<dbReference type="SMART" id="SM00347">
    <property type="entry name" value="HTH_MARR"/>
    <property type="match status" value="1"/>
</dbReference>
<dbReference type="EMBL" id="BAAAFZ010000006">
    <property type="protein sequence ID" value="GAA0568647.1"/>
    <property type="molecule type" value="Genomic_DNA"/>
</dbReference>
<proteinExistence type="predicted"/>
<organism evidence="6 7">
    <name type="scientific">Craurococcus roseus</name>
    <dbReference type="NCBI Taxonomy" id="77585"/>
    <lineage>
        <taxon>Bacteria</taxon>
        <taxon>Pseudomonadati</taxon>
        <taxon>Pseudomonadota</taxon>
        <taxon>Alphaproteobacteria</taxon>
        <taxon>Acetobacterales</taxon>
        <taxon>Acetobacteraceae</taxon>
        <taxon>Craurococcus</taxon>
    </lineage>
</organism>
<feature type="region of interest" description="Disordered" evidence="4">
    <location>
        <begin position="1"/>
        <end position="36"/>
    </location>
</feature>
<dbReference type="PROSITE" id="PS01117">
    <property type="entry name" value="HTH_MARR_1"/>
    <property type="match status" value="1"/>
</dbReference>
<keyword evidence="7" id="KW-1185">Reference proteome</keyword>
<keyword evidence="2" id="KW-0238">DNA-binding</keyword>
<dbReference type="Proteomes" id="UP001501588">
    <property type="component" value="Unassembled WGS sequence"/>
</dbReference>
<evidence type="ECO:0000313" key="7">
    <source>
        <dbReference type="Proteomes" id="UP001501588"/>
    </source>
</evidence>
<evidence type="ECO:0000313" key="6">
    <source>
        <dbReference type="EMBL" id="GAA0568647.1"/>
    </source>
</evidence>
<accession>A0ABP3PJ54</accession>
<dbReference type="InterPro" id="IPR000835">
    <property type="entry name" value="HTH_MarR-typ"/>
</dbReference>
<comment type="caution">
    <text evidence="6">The sequence shown here is derived from an EMBL/GenBank/DDBJ whole genome shotgun (WGS) entry which is preliminary data.</text>
</comment>
<dbReference type="Pfam" id="PF12802">
    <property type="entry name" value="MarR_2"/>
    <property type="match status" value="1"/>
</dbReference>
<dbReference type="InterPro" id="IPR036390">
    <property type="entry name" value="WH_DNA-bd_sf"/>
</dbReference>
<evidence type="ECO:0000259" key="5">
    <source>
        <dbReference type="PROSITE" id="PS50995"/>
    </source>
</evidence>
<gene>
    <name evidence="6" type="ORF">GCM10009416_03530</name>
</gene>
<sequence>MPRRTAPADAPPAAPAAPGGGPVSASERRPAGPVPPGHRVPSFLAFRFHQLCLGIMAEVLAPEALKWGEYGALTALDAEPGVDQQGLAARLGIDKVSAGQMVDRLAARGLVSRDPHPTDRRARVLHLTPEGLALRRRLQPAALAAQDRILAPLRPEERVLLVELLARVVEGHAAYARPGNGRSRPRRGPPGPPTA</sequence>
<feature type="domain" description="HTH marR-type" evidence="5">
    <location>
        <begin position="41"/>
        <end position="170"/>
    </location>
</feature>
<reference evidence="7" key="1">
    <citation type="journal article" date="2019" name="Int. J. Syst. Evol. Microbiol.">
        <title>The Global Catalogue of Microorganisms (GCM) 10K type strain sequencing project: providing services to taxonomists for standard genome sequencing and annotation.</title>
        <authorList>
            <consortium name="The Broad Institute Genomics Platform"/>
            <consortium name="The Broad Institute Genome Sequencing Center for Infectious Disease"/>
            <person name="Wu L."/>
            <person name="Ma J."/>
        </authorList>
    </citation>
    <scope>NUCLEOTIDE SEQUENCE [LARGE SCALE GENOMIC DNA]</scope>
    <source>
        <strain evidence="7">JCM 9933</strain>
    </source>
</reference>
<keyword evidence="1" id="KW-0805">Transcription regulation</keyword>
<dbReference type="SUPFAM" id="SSF46785">
    <property type="entry name" value="Winged helix' DNA-binding domain"/>
    <property type="match status" value="1"/>
</dbReference>
<dbReference type="Gene3D" id="1.10.10.10">
    <property type="entry name" value="Winged helix-like DNA-binding domain superfamily/Winged helix DNA-binding domain"/>
    <property type="match status" value="1"/>
</dbReference>
<dbReference type="PANTHER" id="PTHR33164">
    <property type="entry name" value="TRANSCRIPTIONAL REGULATOR, MARR FAMILY"/>
    <property type="match status" value="1"/>
</dbReference>
<dbReference type="InterPro" id="IPR039422">
    <property type="entry name" value="MarR/SlyA-like"/>
</dbReference>
<dbReference type="PROSITE" id="PS50995">
    <property type="entry name" value="HTH_MARR_2"/>
    <property type="match status" value="1"/>
</dbReference>
<keyword evidence="3" id="KW-0804">Transcription</keyword>
<feature type="region of interest" description="Disordered" evidence="4">
    <location>
        <begin position="173"/>
        <end position="195"/>
    </location>
</feature>
<dbReference type="PANTHER" id="PTHR33164:SF95">
    <property type="entry name" value="TRANSCRIPTIONAL REGULATOR"/>
    <property type="match status" value="1"/>
</dbReference>